<evidence type="ECO:0000259" key="2">
    <source>
        <dbReference type="PROSITE" id="PS50238"/>
    </source>
</evidence>
<dbReference type="InterPro" id="IPR044785">
    <property type="entry name" value="RopGAP1-5"/>
</dbReference>
<name>A0ABS8TKD7_DATST</name>
<dbReference type="PANTHER" id="PTHR23177:SF64">
    <property type="entry name" value="RHO GTPASE-ACTIVATING PROTEIN 1"/>
    <property type="match status" value="1"/>
</dbReference>
<keyword evidence="1" id="KW-0343">GTPase activation</keyword>
<dbReference type="EMBL" id="JACEIK010001673">
    <property type="protein sequence ID" value="MCD7471366.1"/>
    <property type="molecule type" value="Genomic_DNA"/>
</dbReference>
<reference evidence="3 4" key="1">
    <citation type="journal article" date="2021" name="BMC Genomics">
        <title>Datura genome reveals duplications of psychoactive alkaloid biosynthetic genes and high mutation rate following tissue culture.</title>
        <authorList>
            <person name="Rajewski A."/>
            <person name="Carter-House D."/>
            <person name="Stajich J."/>
            <person name="Litt A."/>
        </authorList>
    </citation>
    <scope>NUCLEOTIDE SEQUENCE [LARGE SCALE GENOMIC DNA]</scope>
    <source>
        <strain evidence="3">AR-01</strain>
    </source>
</reference>
<dbReference type="SUPFAM" id="SSF48350">
    <property type="entry name" value="GTPase activation domain, GAP"/>
    <property type="match status" value="1"/>
</dbReference>
<proteinExistence type="predicted"/>
<keyword evidence="4" id="KW-1185">Reference proteome</keyword>
<dbReference type="InterPro" id="IPR008936">
    <property type="entry name" value="Rho_GTPase_activation_prot"/>
</dbReference>
<evidence type="ECO:0000313" key="3">
    <source>
        <dbReference type="EMBL" id="MCD7471366.1"/>
    </source>
</evidence>
<evidence type="ECO:0000313" key="4">
    <source>
        <dbReference type="Proteomes" id="UP000823775"/>
    </source>
</evidence>
<accession>A0ABS8TKD7</accession>
<protein>
    <recommendedName>
        <fullName evidence="2">Rho-GAP domain-containing protein</fullName>
    </recommendedName>
</protein>
<gene>
    <name evidence="3" type="ORF">HAX54_011769</name>
</gene>
<dbReference type="Pfam" id="PF00620">
    <property type="entry name" value="RhoGAP"/>
    <property type="match status" value="1"/>
</dbReference>
<dbReference type="Proteomes" id="UP000823775">
    <property type="component" value="Unassembled WGS sequence"/>
</dbReference>
<dbReference type="PROSITE" id="PS50238">
    <property type="entry name" value="RHOGAP"/>
    <property type="match status" value="1"/>
</dbReference>
<evidence type="ECO:0000256" key="1">
    <source>
        <dbReference type="ARBA" id="ARBA00022468"/>
    </source>
</evidence>
<comment type="caution">
    <text evidence="3">The sequence shown here is derived from an EMBL/GenBank/DDBJ whole genome shotgun (WGS) entry which is preliminary data.</text>
</comment>
<dbReference type="PANTHER" id="PTHR23177">
    <property type="entry name" value="MKIAA1688 PROTEIN"/>
    <property type="match status" value="1"/>
</dbReference>
<dbReference type="Gene3D" id="1.10.555.10">
    <property type="entry name" value="Rho GTPase activation protein"/>
    <property type="match status" value="1"/>
</dbReference>
<dbReference type="InterPro" id="IPR000198">
    <property type="entry name" value="RhoGAP_dom"/>
</dbReference>
<feature type="domain" description="Rho-GAP" evidence="2">
    <location>
        <begin position="1"/>
        <end position="119"/>
    </location>
</feature>
<sequence>MPRGVLDSLSPDEIMRAQSEEECVQLVRLLSPTDAALLDWAINLMADVAQLESFNKMNARNIAMVFAPNMIQFQVWVSVEDSRSLDCFDVCGSSYELSQDSNSLDMKGHALGDCLSEISNLPDSTKDELGSGNIFEGLKACI</sequence>
<organism evidence="3 4">
    <name type="scientific">Datura stramonium</name>
    <name type="common">Jimsonweed</name>
    <name type="synonym">Common thornapple</name>
    <dbReference type="NCBI Taxonomy" id="4076"/>
    <lineage>
        <taxon>Eukaryota</taxon>
        <taxon>Viridiplantae</taxon>
        <taxon>Streptophyta</taxon>
        <taxon>Embryophyta</taxon>
        <taxon>Tracheophyta</taxon>
        <taxon>Spermatophyta</taxon>
        <taxon>Magnoliopsida</taxon>
        <taxon>eudicotyledons</taxon>
        <taxon>Gunneridae</taxon>
        <taxon>Pentapetalae</taxon>
        <taxon>asterids</taxon>
        <taxon>lamiids</taxon>
        <taxon>Solanales</taxon>
        <taxon>Solanaceae</taxon>
        <taxon>Solanoideae</taxon>
        <taxon>Datureae</taxon>
        <taxon>Datura</taxon>
    </lineage>
</organism>